<protein>
    <submittedName>
        <fullName evidence="2">Uncharacterized protein</fullName>
    </submittedName>
</protein>
<dbReference type="RefSeq" id="WP_131850224.1">
    <property type="nucleotide sequence ID" value="NZ_SKFH01000001.1"/>
</dbReference>
<accession>A0A4R4EAG6</accession>
<organism evidence="2 3">
    <name type="scientific">Flaviaesturariibacter aridisoli</name>
    <dbReference type="NCBI Taxonomy" id="2545761"/>
    <lineage>
        <taxon>Bacteria</taxon>
        <taxon>Pseudomonadati</taxon>
        <taxon>Bacteroidota</taxon>
        <taxon>Chitinophagia</taxon>
        <taxon>Chitinophagales</taxon>
        <taxon>Chitinophagaceae</taxon>
        <taxon>Flaviaestuariibacter</taxon>
    </lineage>
</organism>
<sequence>MPEWISDIYCYCNQWCERCPLTARCAVFAGTAALGATEHEPDSEGFWKELMEGFYAAHPDFPRDAVEGLTVRPVTEEELLDARRTQEAFDARLGEEAAWAAFAEYRDRLYALLEDTDYWRGRARTSAEHAALGLCAPQELMREAGRVTGYLHALRRLSDVGEDRLRTAFGLLLRPEEERGLQPDGLVKVALLGLQEARDPLADLYRVFPDEDRILPLFAALGAAERALKGRFPEALDFLRPGFDEAPVPVTDREAGERPWTVASGSAAR</sequence>
<dbReference type="Proteomes" id="UP000295164">
    <property type="component" value="Unassembled WGS sequence"/>
</dbReference>
<dbReference type="AlphaFoldDB" id="A0A4R4EAG6"/>
<evidence type="ECO:0000313" key="3">
    <source>
        <dbReference type="Proteomes" id="UP000295164"/>
    </source>
</evidence>
<reference evidence="2 3" key="1">
    <citation type="submission" date="2019-03" db="EMBL/GenBank/DDBJ databases">
        <authorList>
            <person name="Kim M.K.M."/>
        </authorList>
    </citation>
    <scope>NUCLEOTIDE SEQUENCE [LARGE SCALE GENOMIC DNA]</scope>
    <source>
        <strain evidence="2 3">17J68-15</strain>
    </source>
</reference>
<comment type="caution">
    <text evidence="2">The sequence shown here is derived from an EMBL/GenBank/DDBJ whole genome shotgun (WGS) entry which is preliminary data.</text>
</comment>
<feature type="region of interest" description="Disordered" evidence="1">
    <location>
        <begin position="249"/>
        <end position="269"/>
    </location>
</feature>
<proteinExistence type="predicted"/>
<dbReference type="EMBL" id="SKFH01000001">
    <property type="protein sequence ID" value="TCZ74868.1"/>
    <property type="molecule type" value="Genomic_DNA"/>
</dbReference>
<name>A0A4R4EAG6_9BACT</name>
<dbReference type="OrthoDB" id="1114593at2"/>
<evidence type="ECO:0000313" key="2">
    <source>
        <dbReference type="EMBL" id="TCZ74868.1"/>
    </source>
</evidence>
<keyword evidence="3" id="KW-1185">Reference proteome</keyword>
<evidence type="ECO:0000256" key="1">
    <source>
        <dbReference type="SAM" id="MobiDB-lite"/>
    </source>
</evidence>
<gene>
    <name evidence="2" type="ORF">E0486_00755</name>
</gene>